<dbReference type="InterPro" id="IPR043926">
    <property type="entry name" value="ABCG_dom"/>
</dbReference>
<dbReference type="InterPro" id="IPR013525">
    <property type="entry name" value="ABC2_TM"/>
</dbReference>
<reference evidence="12" key="1">
    <citation type="submission" date="2019-11" db="EMBL/GenBank/DDBJ databases">
        <title>Bipolaris sorokiniana Genome sequencing.</title>
        <authorList>
            <person name="Wang H."/>
        </authorList>
    </citation>
    <scope>NUCLEOTIDE SEQUENCE</scope>
</reference>
<dbReference type="PROSITE" id="PS50893">
    <property type="entry name" value="ABC_TRANSPORTER_2"/>
    <property type="match status" value="2"/>
</dbReference>
<dbReference type="Pfam" id="PF00005">
    <property type="entry name" value="ABC_tran"/>
    <property type="match status" value="2"/>
</dbReference>
<dbReference type="Pfam" id="PF01061">
    <property type="entry name" value="ABC2_membrane"/>
    <property type="match status" value="2"/>
</dbReference>
<feature type="transmembrane region" description="Helical" evidence="10">
    <location>
        <begin position="1305"/>
        <end position="1324"/>
    </location>
</feature>
<evidence type="ECO:0000256" key="1">
    <source>
        <dbReference type="ARBA" id="ARBA00004141"/>
    </source>
</evidence>
<feature type="transmembrane region" description="Helical" evidence="10">
    <location>
        <begin position="767"/>
        <end position="789"/>
    </location>
</feature>
<keyword evidence="5" id="KW-0547">Nucleotide-binding</keyword>
<evidence type="ECO:0000256" key="10">
    <source>
        <dbReference type="SAM" id="Phobius"/>
    </source>
</evidence>
<comment type="caution">
    <text evidence="12">The sequence shown here is derived from an EMBL/GenBank/DDBJ whole genome shotgun (WGS) entry which is preliminary data.</text>
</comment>
<gene>
    <name evidence="12" type="ORF">GGP41_010753</name>
</gene>
<feature type="transmembrane region" description="Helical" evidence="10">
    <location>
        <begin position="628"/>
        <end position="648"/>
    </location>
</feature>
<feature type="transmembrane region" description="Helical" evidence="10">
    <location>
        <begin position="1215"/>
        <end position="1234"/>
    </location>
</feature>
<feature type="compositionally biased region" description="Polar residues" evidence="9">
    <location>
        <begin position="14"/>
        <end position="25"/>
    </location>
</feature>
<dbReference type="InterPro" id="IPR010929">
    <property type="entry name" value="PDR_CDR_ABC"/>
</dbReference>
<dbReference type="FunFam" id="3.40.50.300:FF:000054">
    <property type="entry name" value="ABC multidrug transporter atrF"/>
    <property type="match status" value="1"/>
</dbReference>
<dbReference type="InterPro" id="IPR003439">
    <property type="entry name" value="ABC_transporter-like_ATP-bd"/>
</dbReference>
<feature type="region of interest" description="Disordered" evidence="9">
    <location>
        <begin position="1"/>
        <end position="59"/>
    </location>
</feature>
<evidence type="ECO:0000256" key="9">
    <source>
        <dbReference type="SAM" id="MobiDB-lite"/>
    </source>
</evidence>
<dbReference type="InterPro" id="IPR003593">
    <property type="entry name" value="AAA+_ATPase"/>
</dbReference>
<feature type="transmembrane region" description="Helical" evidence="10">
    <location>
        <begin position="1463"/>
        <end position="1481"/>
    </location>
</feature>
<dbReference type="Gene3D" id="3.40.50.300">
    <property type="entry name" value="P-loop containing nucleotide triphosphate hydrolases"/>
    <property type="match status" value="2"/>
</dbReference>
<keyword evidence="8 10" id="KW-0472">Membrane</keyword>
<evidence type="ECO:0000313" key="12">
    <source>
        <dbReference type="EMBL" id="KAF5843960.1"/>
    </source>
</evidence>
<evidence type="ECO:0000256" key="4">
    <source>
        <dbReference type="ARBA" id="ARBA00022692"/>
    </source>
</evidence>
<dbReference type="SUPFAM" id="SSF52540">
    <property type="entry name" value="P-loop containing nucleoside triphosphate hydrolases"/>
    <property type="match status" value="2"/>
</dbReference>
<proteinExistence type="inferred from homology"/>
<dbReference type="Proteomes" id="UP000624244">
    <property type="component" value="Unassembled WGS sequence"/>
</dbReference>
<name>A0A8H6DRU4_COCSA</name>
<dbReference type="InterPro" id="IPR029481">
    <property type="entry name" value="ABC_trans_N"/>
</dbReference>
<comment type="similarity">
    <text evidence="2">Belongs to the ABC transporter superfamily. ABCG family. PDR (TC 3.A.1.205) subfamily.</text>
</comment>
<dbReference type="InterPro" id="IPR027417">
    <property type="entry name" value="P-loop_NTPase"/>
</dbReference>
<dbReference type="CDD" id="cd03232">
    <property type="entry name" value="ABCG_PDR_domain2"/>
    <property type="match status" value="1"/>
</dbReference>
<evidence type="ECO:0000313" key="13">
    <source>
        <dbReference type="Proteomes" id="UP000624244"/>
    </source>
</evidence>
<dbReference type="GO" id="GO:0140359">
    <property type="term" value="F:ABC-type transporter activity"/>
    <property type="evidence" value="ECO:0007669"/>
    <property type="project" value="InterPro"/>
</dbReference>
<dbReference type="Pfam" id="PF19055">
    <property type="entry name" value="ABC2_membrane_7"/>
    <property type="match status" value="1"/>
</dbReference>
<dbReference type="Pfam" id="PF06422">
    <property type="entry name" value="PDR_CDR"/>
    <property type="match status" value="1"/>
</dbReference>
<evidence type="ECO:0000259" key="11">
    <source>
        <dbReference type="PROSITE" id="PS50893"/>
    </source>
</evidence>
<protein>
    <recommendedName>
        <fullName evidence="11">ABC transporter domain-containing protein</fullName>
    </recommendedName>
</protein>
<dbReference type="PROSITE" id="PS00211">
    <property type="entry name" value="ABC_TRANSPORTER_1"/>
    <property type="match status" value="1"/>
</dbReference>
<dbReference type="GO" id="GO:0016020">
    <property type="term" value="C:membrane"/>
    <property type="evidence" value="ECO:0007669"/>
    <property type="project" value="UniProtKB-SubCell"/>
</dbReference>
<evidence type="ECO:0000256" key="7">
    <source>
        <dbReference type="ARBA" id="ARBA00022989"/>
    </source>
</evidence>
<comment type="subcellular location">
    <subcellularLocation>
        <location evidence="1">Membrane</location>
        <topology evidence="1">Multi-pass membrane protein</topology>
    </subcellularLocation>
</comment>
<keyword evidence="7 10" id="KW-1133">Transmembrane helix</keyword>
<evidence type="ECO:0000256" key="2">
    <source>
        <dbReference type="ARBA" id="ARBA00006012"/>
    </source>
</evidence>
<evidence type="ECO:0000256" key="6">
    <source>
        <dbReference type="ARBA" id="ARBA00022840"/>
    </source>
</evidence>
<dbReference type="Pfam" id="PF14510">
    <property type="entry name" value="ABC_trans_N"/>
    <property type="match status" value="1"/>
</dbReference>
<dbReference type="PANTHER" id="PTHR19241">
    <property type="entry name" value="ATP-BINDING CASSETTE TRANSPORTER"/>
    <property type="match status" value="1"/>
</dbReference>
<feature type="transmembrane region" description="Helical" evidence="10">
    <location>
        <begin position="550"/>
        <end position="572"/>
    </location>
</feature>
<accession>A0A8H6DRU4</accession>
<dbReference type="GO" id="GO:0016887">
    <property type="term" value="F:ATP hydrolysis activity"/>
    <property type="evidence" value="ECO:0007669"/>
    <property type="project" value="InterPro"/>
</dbReference>
<sequence length="1490" mass="167559">MQTPYSAGDGANSHLPNPTYPSQDTLAEPNHSLKKPEPSHLSETGQSHHPFGRGLDDEDRINNDISQLARQYTEQSSEAGGNLFLEPREDYLDPHSPKFDARRWAKAFYKVREDSLKGTRPKLAGIAFKNLDVFGYGSSVDFQKSVGNAIFGLTRYAKKLLGAKEPRVDILHNLEGVIYPGEMIAVLGPPGSGCSTLLKSIAGDTHGFTISDQAVINYEGIRPTEMTSTFKGEAIYTAEVDDHFPHLPVGDTLYFAARARSPKNIPDNVSRREYAEHIRDVTMALFGILHTKDTRVGDDFVRGVSGGERKRVTIAEATLTYAPLQCWDNSTRGLDSATALGFCRTLRMQADVMGYTSAVAIYQASQDAYEVFDKVIVLYEGRQIFFGPTSEAKEYFEQLGFVCPEQQTTADFLTSMTSHQERIYRPGFEDRAPRSADEFARAWQSSPQRAQLLEEIDRYLKEHPFGGEHYQNFVASRQAEKSNSQRTKSPYTLSYIEQIQLTSWRSWIMLKNDPTITFTLLITNLFEALIVSSLFYNLPPDTSSMERRALLLFFVVIINAFSSILEVLTLYAKRRIVEKQSRYAMYHRSAEALSAMIVDLPYKIVNAILLNIAVYFMCNLRREAGNFFFYLLISFFTTLTMSMLFRFIGSVTKSVAQALAPASIVLLVVALYAGFVIPPQYMQVWLGWVRWLNPAYYGVESVMVNEFIGRNFACLEYVPNGPSYDSVDPSARVCSAPGAQPGQDFVRGAAFLQTSYGYEASHKWRNFAILIALMIFFMVLHLIAAEYILSERSKGEVLSFSRKAMLRLRKQNAIDNETGGIPRSNQKVSESDDESGAGMEKQTAIFHWKDVCYEVKVKDQTRRILDHVDGWVKPGTLTALMGVSGAGKTTLLDVLATRVTMGVISGDMLVNGQHRDPSFQRKTGYVQQQDLHLHTSTVREALNFSALLRQPAEYSREEKLKYVDTVISLLDMQDYSEAIVGVPGEGLNVEQRKRLTIGVELAARPQLLLFLDEPTSGLDSQTSWSICNLMEKLTNNGQAILCTIHQPSAMLFQRFDRLLLLARGGRTVYFGEIGKNSSVLVDYFVRNGASDLPIGANPAEYMLQVIGAAQGTHTEIDWPAVWRQSPEYQAVQDELTRLSSDQEKLTQAPSSNTAQNEFAVGFTSQMREVTMRLFQQYWRSPQYIFSKGILSFGAALLIGLSFLNAENTQKGLQNQMFGVFIFLTIFGQVVEQIMPNFVTQRTMYEARERPSKTYSWIAFMFANIIVEMVWNSLVSIFCFICWYYPIGLYRNAYPTDAVHSRSVAMMLHVWVFFIFTGTFAHMVIAGLPNADTAGGVVNLLFIMMFAFAGILAGPNEMPRFWIFMYRINPFTYAIEGFLGTSLANSEVHCADNEFVTFSVPSGQTCGEYLADYISTVGGYVTNSGLSGDNGSVQCQYCAMNDTNTFLKGINVDFDNRWRNFGLMWVYCVFNIAMALAIYWLVRVPRHRKAA</sequence>
<keyword evidence="4 10" id="KW-0812">Transmembrane</keyword>
<feature type="transmembrane region" description="Helical" evidence="10">
    <location>
        <begin position="593"/>
        <end position="616"/>
    </location>
</feature>
<evidence type="ECO:0000256" key="8">
    <source>
        <dbReference type="ARBA" id="ARBA00023136"/>
    </source>
</evidence>
<dbReference type="InterPro" id="IPR034003">
    <property type="entry name" value="ABCG_PDR_2"/>
</dbReference>
<feature type="transmembrane region" description="Helical" evidence="10">
    <location>
        <begin position="515"/>
        <end position="538"/>
    </location>
</feature>
<feature type="region of interest" description="Disordered" evidence="9">
    <location>
        <begin position="816"/>
        <end position="837"/>
    </location>
</feature>
<dbReference type="InterPro" id="IPR034001">
    <property type="entry name" value="ABCG_PDR_1"/>
</dbReference>
<keyword evidence="6" id="KW-0067">ATP-binding</keyword>
<evidence type="ECO:0000256" key="3">
    <source>
        <dbReference type="ARBA" id="ARBA00022448"/>
    </source>
</evidence>
<feature type="domain" description="ABC transporter" evidence="11">
    <location>
        <begin position="846"/>
        <end position="1088"/>
    </location>
</feature>
<feature type="domain" description="ABC transporter" evidence="11">
    <location>
        <begin position="151"/>
        <end position="405"/>
    </location>
</feature>
<dbReference type="GO" id="GO:0005524">
    <property type="term" value="F:ATP binding"/>
    <property type="evidence" value="ECO:0007669"/>
    <property type="project" value="UniProtKB-KW"/>
</dbReference>
<organism evidence="12 13">
    <name type="scientific">Cochliobolus sativus</name>
    <name type="common">Common root rot and spot blotch fungus</name>
    <name type="synonym">Bipolaris sorokiniana</name>
    <dbReference type="NCBI Taxonomy" id="45130"/>
    <lineage>
        <taxon>Eukaryota</taxon>
        <taxon>Fungi</taxon>
        <taxon>Dikarya</taxon>
        <taxon>Ascomycota</taxon>
        <taxon>Pezizomycotina</taxon>
        <taxon>Dothideomycetes</taxon>
        <taxon>Pleosporomycetidae</taxon>
        <taxon>Pleosporales</taxon>
        <taxon>Pleosporineae</taxon>
        <taxon>Pleosporaceae</taxon>
        <taxon>Bipolaris</taxon>
    </lineage>
</organism>
<dbReference type="InterPro" id="IPR017871">
    <property type="entry name" value="ABC_transporter-like_CS"/>
</dbReference>
<dbReference type="EMBL" id="WNKQ01000050">
    <property type="protein sequence ID" value="KAF5843960.1"/>
    <property type="molecule type" value="Genomic_DNA"/>
</dbReference>
<evidence type="ECO:0000256" key="5">
    <source>
        <dbReference type="ARBA" id="ARBA00022741"/>
    </source>
</evidence>
<keyword evidence="3" id="KW-0813">Transport</keyword>
<dbReference type="SMART" id="SM00382">
    <property type="entry name" value="AAA"/>
    <property type="match status" value="2"/>
</dbReference>
<feature type="transmembrane region" description="Helical" evidence="10">
    <location>
        <begin position="1254"/>
        <end position="1285"/>
    </location>
</feature>
<feature type="transmembrane region" description="Helical" evidence="10">
    <location>
        <begin position="655"/>
        <end position="677"/>
    </location>
</feature>
<feature type="transmembrane region" description="Helical" evidence="10">
    <location>
        <begin position="1184"/>
        <end position="1203"/>
    </location>
</feature>
<feature type="transmembrane region" description="Helical" evidence="10">
    <location>
        <begin position="1336"/>
        <end position="1354"/>
    </location>
</feature>
<dbReference type="CDD" id="cd03233">
    <property type="entry name" value="ABCG_PDR_domain1"/>
    <property type="match status" value="1"/>
</dbReference>